<dbReference type="OMA" id="MRLTWEA"/>
<dbReference type="GeneID" id="40331284"/>
<accession>A0A3R7ME57</accession>
<proteinExistence type="predicted"/>
<organism evidence="1 2">
    <name type="scientific">Trypanosoma rangeli</name>
    <dbReference type="NCBI Taxonomy" id="5698"/>
    <lineage>
        <taxon>Eukaryota</taxon>
        <taxon>Discoba</taxon>
        <taxon>Euglenozoa</taxon>
        <taxon>Kinetoplastea</taxon>
        <taxon>Metakinetoplastina</taxon>
        <taxon>Trypanosomatida</taxon>
        <taxon>Trypanosomatidae</taxon>
        <taxon>Trypanosoma</taxon>
        <taxon>Herpetosoma</taxon>
    </lineage>
</organism>
<evidence type="ECO:0000313" key="1">
    <source>
        <dbReference type="EMBL" id="RNF00885.1"/>
    </source>
</evidence>
<comment type="caution">
    <text evidence="1">The sequence shown here is derived from an EMBL/GenBank/DDBJ whole genome shotgun (WGS) entry which is preliminary data.</text>
</comment>
<dbReference type="EMBL" id="MKGL01000302">
    <property type="protein sequence ID" value="RNF00885.1"/>
    <property type="molecule type" value="Genomic_DNA"/>
</dbReference>
<dbReference type="PROSITE" id="PS50096">
    <property type="entry name" value="IQ"/>
    <property type="match status" value="1"/>
</dbReference>
<dbReference type="AlphaFoldDB" id="A0A3R7ME57"/>
<keyword evidence="2" id="KW-1185">Reference proteome</keyword>
<dbReference type="Proteomes" id="UP000283634">
    <property type="component" value="Unassembled WGS sequence"/>
</dbReference>
<sequence>MFVPPEMKVPPEGLQLLRCGLATVALPEPPLPSPLLAYWGLPFYSELPEEGQARMELMESYLLGLSRLLRLRNASLQEALEKALARVIEDEEVEREFIVEDGNLLAWRSFVDHTRLEALACLRKREQAARLRIIDTHFTFALRALCHFETLHRKHVATQFLDSLFLKRCMLPPERKRQQDSPLLKKIPAEACRTAETSWAVALIEEENSSRKSLVEVFFADIRLAAEVFAAVMKRNMYVMQKPRLELTASSTLNQQATVIQSVFRGHRERKRRCDSAASAFV</sequence>
<dbReference type="OrthoDB" id="244422at2759"/>
<gene>
    <name evidence="1" type="ORF">TraAM80_07351</name>
</gene>
<dbReference type="RefSeq" id="XP_029236014.1">
    <property type="nucleotide sequence ID" value="XM_029384146.1"/>
</dbReference>
<name>A0A3R7ME57_TRYRA</name>
<reference evidence="1 2" key="1">
    <citation type="journal article" date="2018" name="BMC Genomics">
        <title>Genomic comparison of Trypanosoma conorhini and Trypanosoma rangeli to Trypanosoma cruzi strains of high and low virulence.</title>
        <authorList>
            <person name="Bradwell K.R."/>
            <person name="Koparde V.N."/>
            <person name="Matveyev A.V."/>
            <person name="Serrano M.G."/>
            <person name="Alves J.M."/>
            <person name="Parikh H."/>
            <person name="Huang B."/>
            <person name="Lee V."/>
            <person name="Espinosa-Alvarez O."/>
            <person name="Ortiz P.A."/>
            <person name="Costa-Martins A.G."/>
            <person name="Teixeira M.M."/>
            <person name="Buck G.A."/>
        </authorList>
    </citation>
    <scope>NUCLEOTIDE SEQUENCE [LARGE SCALE GENOMIC DNA]</scope>
    <source>
        <strain evidence="1 2">AM80</strain>
    </source>
</reference>
<evidence type="ECO:0000313" key="2">
    <source>
        <dbReference type="Proteomes" id="UP000283634"/>
    </source>
</evidence>
<protein>
    <submittedName>
        <fullName evidence="1">Putative DNA-damage inducible protein DDI1-like protein</fullName>
    </submittedName>
</protein>